<name>A0A328U8A9_9BACL</name>
<dbReference type="PANTHER" id="PTHR12304:SF4">
    <property type="entry name" value="URIDINE NUCLEOSIDASE"/>
    <property type="match status" value="1"/>
</dbReference>
<organism evidence="4 5">
    <name type="scientific">Paenibacillus montanisoli</name>
    <dbReference type="NCBI Taxonomy" id="2081970"/>
    <lineage>
        <taxon>Bacteria</taxon>
        <taxon>Bacillati</taxon>
        <taxon>Bacillota</taxon>
        <taxon>Bacilli</taxon>
        <taxon>Bacillales</taxon>
        <taxon>Paenibacillaceae</taxon>
        <taxon>Paenibacillus</taxon>
    </lineage>
</organism>
<dbReference type="Gene3D" id="3.90.245.10">
    <property type="entry name" value="Ribonucleoside hydrolase-like"/>
    <property type="match status" value="1"/>
</dbReference>
<evidence type="ECO:0000256" key="1">
    <source>
        <dbReference type="ARBA" id="ARBA00022801"/>
    </source>
</evidence>
<comment type="caution">
    <text evidence="4">The sequence shown here is derived from an EMBL/GenBank/DDBJ whole genome shotgun (WGS) entry which is preliminary data.</text>
</comment>
<dbReference type="SUPFAM" id="SSF53590">
    <property type="entry name" value="Nucleoside hydrolase"/>
    <property type="match status" value="1"/>
</dbReference>
<accession>A0A328U8A9</accession>
<evidence type="ECO:0000313" key="4">
    <source>
        <dbReference type="EMBL" id="RAP77651.1"/>
    </source>
</evidence>
<dbReference type="EMBL" id="QLUW01000001">
    <property type="protein sequence ID" value="RAP77651.1"/>
    <property type="molecule type" value="Genomic_DNA"/>
</dbReference>
<dbReference type="OrthoDB" id="9797882at2"/>
<feature type="domain" description="Inosine/uridine-preferring nucleoside hydrolase" evidence="3">
    <location>
        <begin position="11"/>
        <end position="312"/>
    </location>
</feature>
<keyword evidence="2" id="KW-0326">Glycosidase</keyword>
<dbReference type="CDD" id="cd02650">
    <property type="entry name" value="nuc_hydro_CaPnhB"/>
    <property type="match status" value="1"/>
</dbReference>
<protein>
    <submittedName>
        <fullName evidence="4">Nucleoside hydrolase</fullName>
    </submittedName>
</protein>
<evidence type="ECO:0000313" key="5">
    <source>
        <dbReference type="Proteomes" id="UP000249260"/>
    </source>
</evidence>
<dbReference type="Pfam" id="PF01156">
    <property type="entry name" value="IU_nuc_hydro"/>
    <property type="match status" value="1"/>
</dbReference>
<keyword evidence="5" id="KW-1185">Reference proteome</keyword>
<dbReference type="GO" id="GO:0008477">
    <property type="term" value="F:purine nucleosidase activity"/>
    <property type="evidence" value="ECO:0007669"/>
    <property type="project" value="TreeGrafter"/>
</dbReference>
<dbReference type="GO" id="GO:0006152">
    <property type="term" value="P:purine nucleoside catabolic process"/>
    <property type="evidence" value="ECO:0007669"/>
    <property type="project" value="TreeGrafter"/>
</dbReference>
<dbReference type="AlphaFoldDB" id="A0A328U8A9"/>
<sequence length="321" mass="34796">MRDTRLSKPTILIDADTGIDDAFAILYGIKSGKADIIGITTIFGNIPVEQATENTMRVLKLAGKENEIPVSQGAAQPLVRKVDVFPTHVHGVNGIGDVELPKSVQRPIPEAAGDFIVRSASEHEGELIVVALGRLTNVAQALKIDPGLPAKIKHLYVMGGAVHVPGNVTPASEANIWGDPEAADFVIQSGLNITLVGLDVTLKTLLHQSHLDMLQQTCSAENQEIVSFLNRSMSYYFQFYRQSDALHQCAPMHDPLAVLVAIEPGIVQTQQMNMRVECRGEHTLGMTVADLRRKPAVGSPVQVCLDVDGERAIDLMLDVFI</sequence>
<dbReference type="Proteomes" id="UP000249260">
    <property type="component" value="Unassembled WGS sequence"/>
</dbReference>
<dbReference type="PANTHER" id="PTHR12304">
    <property type="entry name" value="INOSINE-URIDINE PREFERRING NUCLEOSIDE HYDROLASE"/>
    <property type="match status" value="1"/>
</dbReference>
<dbReference type="InterPro" id="IPR001910">
    <property type="entry name" value="Inosine/uridine_hydrolase_dom"/>
</dbReference>
<dbReference type="GO" id="GO:0005829">
    <property type="term" value="C:cytosol"/>
    <property type="evidence" value="ECO:0007669"/>
    <property type="project" value="TreeGrafter"/>
</dbReference>
<gene>
    <name evidence="4" type="ORF">DL346_04040</name>
</gene>
<dbReference type="InterPro" id="IPR023186">
    <property type="entry name" value="IUNH"/>
</dbReference>
<reference evidence="4 5" key="1">
    <citation type="submission" date="2018-06" db="EMBL/GenBank/DDBJ databases">
        <title>Paenibacillus montanisoli sp. nov., isolated from mountain area soil.</title>
        <authorList>
            <person name="Wu M."/>
        </authorList>
    </citation>
    <scope>NUCLEOTIDE SEQUENCE [LARGE SCALE GENOMIC DNA]</scope>
    <source>
        <strain evidence="4 5">RA17</strain>
    </source>
</reference>
<keyword evidence="1 4" id="KW-0378">Hydrolase</keyword>
<proteinExistence type="predicted"/>
<evidence type="ECO:0000259" key="3">
    <source>
        <dbReference type="Pfam" id="PF01156"/>
    </source>
</evidence>
<evidence type="ECO:0000256" key="2">
    <source>
        <dbReference type="ARBA" id="ARBA00023295"/>
    </source>
</evidence>
<dbReference type="InterPro" id="IPR036452">
    <property type="entry name" value="Ribo_hydro-like"/>
</dbReference>